<organism evidence="2 3">
    <name type="scientific">Rhizoctonia solani</name>
    <dbReference type="NCBI Taxonomy" id="456999"/>
    <lineage>
        <taxon>Eukaryota</taxon>
        <taxon>Fungi</taxon>
        <taxon>Dikarya</taxon>
        <taxon>Basidiomycota</taxon>
        <taxon>Agaricomycotina</taxon>
        <taxon>Agaricomycetes</taxon>
        <taxon>Cantharellales</taxon>
        <taxon>Ceratobasidiaceae</taxon>
        <taxon>Rhizoctonia</taxon>
    </lineage>
</organism>
<feature type="transmembrane region" description="Helical" evidence="1">
    <location>
        <begin position="160"/>
        <end position="186"/>
    </location>
</feature>
<feature type="transmembrane region" description="Helical" evidence="1">
    <location>
        <begin position="75"/>
        <end position="98"/>
    </location>
</feature>
<protein>
    <submittedName>
        <fullName evidence="2">Uncharacterized protein</fullName>
    </submittedName>
</protein>
<feature type="transmembrane region" description="Helical" evidence="1">
    <location>
        <begin position="49"/>
        <end position="69"/>
    </location>
</feature>
<evidence type="ECO:0000313" key="3">
    <source>
        <dbReference type="Proteomes" id="UP000650582"/>
    </source>
</evidence>
<sequence length="205" mass="22488">MAPAPSTKNVLLLFGMGSTYIQRFNRYAIESSNADNEGIEWRRRQQREWTRLSTTLALLATLMAAILALTPEPPALATALWLSGSVVAVVGLFVANYLSVKALDISNDEMKILVQKKRFSGAHLVPIAITCPPVATYWSSLLFTIGMFDYTIRFPFPTRTHLAIALVPMIVGVMSVIATMLLGEVLTRDIGRSRKRASTTDNSGA</sequence>
<keyword evidence="1" id="KW-1133">Transmembrane helix</keyword>
<evidence type="ECO:0000313" key="2">
    <source>
        <dbReference type="EMBL" id="KAF8674940.1"/>
    </source>
</evidence>
<comment type="caution">
    <text evidence="2">The sequence shown here is derived from an EMBL/GenBank/DDBJ whole genome shotgun (WGS) entry which is preliminary data.</text>
</comment>
<gene>
    <name evidence="2" type="ORF">RHS04_07035</name>
</gene>
<reference evidence="2" key="1">
    <citation type="submission" date="2020-09" db="EMBL/GenBank/DDBJ databases">
        <title>Comparative genome analyses of four rice-infecting Rhizoctonia solani isolates reveal extensive enrichment of homogalacturonan modification genes.</title>
        <authorList>
            <person name="Lee D.-Y."/>
            <person name="Jeon J."/>
            <person name="Kim K.-T."/>
            <person name="Cheong K."/>
            <person name="Song H."/>
            <person name="Choi G."/>
            <person name="Ko J."/>
            <person name="Opiyo S.O."/>
            <person name="Zuo S."/>
            <person name="Madhav S."/>
            <person name="Lee Y.-H."/>
            <person name="Wang G.-L."/>
        </authorList>
    </citation>
    <scope>NUCLEOTIDE SEQUENCE</scope>
    <source>
        <strain evidence="2">AG1-IA YN-7</strain>
    </source>
</reference>
<dbReference type="EMBL" id="JACYCC010000128">
    <property type="protein sequence ID" value="KAF8674940.1"/>
    <property type="molecule type" value="Genomic_DNA"/>
</dbReference>
<evidence type="ECO:0000256" key="1">
    <source>
        <dbReference type="SAM" id="Phobius"/>
    </source>
</evidence>
<keyword evidence="1" id="KW-0812">Transmembrane</keyword>
<feature type="transmembrane region" description="Helical" evidence="1">
    <location>
        <begin position="119"/>
        <end position="140"/>
    </location>
</feature>
<dbReference type="Proteomes" id="UP000650582">
    <property type="component" value="Unassembled WGS sequence"/>
</dbReference>
<proteinExistence type="predicted"/>
<dbReference type="AlphaFoldDB" id="A0A8H7H359"/>
<accession>A0A8H7H359</accession>
<keyword evidence="1" id="KW-0472">Membrane</keyword>
<name>A0A8H7H359_9AGAM</name>